<dbReference type="EMBL" id="STGY01000041">
    <property type="protein sequence ID" value="THV41674.1"/>
    <property type="molecule type" value="Genomic_DNA"/>
</dbReference>
<reference evidence="3" key="1">
    <citation type="submission" date="2019-04" db="EMBL/GenBank/DDBJ databases">
        <title>Nocardioides xinjiangensis sp. nov.</title>
        <authorList>
            <person name="Liu S."/>
        </authorList>
    </citation>
    <scope>NUCLEOTIDE SEQUENCE [LARGE SCALE GENOMIC DNA]</scope>
    <source>
        <strain evidence="3">18</strain>
    </source>
</reference>
<keyword evidence="3" id="KW-1185">Reference proteome</keyword>
<protein>
    <submittedName>
        <fullName evidence="2">Uncharacterized protein</fullName>
    </submittedName>
</protein>
<accession>A0A4S8QLR0</accession>
<reference evidence="2 3" key="2">
    <citation type="submission" date="2019-05" db="EMBL/GenBank/DDBJ databases">
        <title>Glycomyces buryatensis sp. nov.</title>
        <authorList>
            <person name="Nikitina E."/>
        </authorList>
    </citation>
    <scope>NUCLEOTIDE SEQUENCE [LARGE SCALE GENOMIC DNA]</scope>
    <source>
        <strain evidence="2 3">18</strain>
    </source>
</reference>
<comment type="caution">
    <text evidence="2">The sequence shown here is derived from an EMBL/GenBank/DDBJ whole genome shotgun (WGS) entry which is preliminary data.</text>
</comment>
<gene>
    <name evidence="2" type="ORF">FAB82_09770</name>
</gene>
<proteinExistence type="predicted"/>
<dbReference type="RefSeq" id="WP_136534359.1">
    <property type="nucleotide sequence ID" value="NZ_STGY01000041.1"/>
</dbReference>
<dbReference type="OrthoDB" id="5183898at2"/>
<feature type="region of interest" description="Disordered" evidence="1">
    <location>
        <begin position="1"/>
        <end position="36"/>
    </location>
</feature>
<evidence type="ECO:0000313" key="2">
    <source>
        <dbReference type="EMBL" id="THV41674.1"/>
    </source>
</evidence>
<name>A0A4S8QLR0_9ACTN</name>
<organism evidence="2 3">
    <name type="scientific">Glycomyces buryatensis</name>
    <dbReference type="NCBI Taxonomy" id="2570927"/>
    <lineage>
        <taxon>Bacteria</taxon>
        <taxon>Bacillati</taxon>
        <taxon>Actinomycetota</taxon>
        <taxon>Actinomycetes</taxon>
        <taxon>Glycomycetales</taxon>
        <taxon>Glycomycetaceae</taxon>
        <taxon>Glycomyces</taxon>
    </lineage>
</organism>
<dbReference type="Proteomes" id="UP000308760">
    <property type="component" value="Unassembled WGS sequence"/>
</dbReference>
<evidence type="ECO:0000313" key="3">
    <source>
        <dbReference type="Proteomes" id="UP000308760"/>
    </source>
</evidence>
<evidence type="ECO:0000256" key="1">
    <source>
        <dbReference type="SAM" id="MobiDB-lite"/>
    </source>
</evidence>
<sequence length="315" mass="33054">MIALTAGGCGDGNEDGSGSAESGSLDTSGPGYLQPGTEFWDGWAVPAETVLLGSPFPQAPMQDEGMPDNPEPVSAELLVTGEPHDVMRDLFAQFESQGLDPVLDEGDEAVCEALAEFWCELHGQGEDGYTKASAYLTVTEEGSTGEERYPQLNLHFGTYSWLDVPLERYSGSDTEYQEPVWVDAEAPQGDSGIEAPVPEADGLAAGSELPFFGWDEPLGVVPEGARLLAPPYSPSATYGFAGIFSVEDEAALGELAAMAEEAATGDKLADEDLTAGELRSHHVSYDGSGGGCGVDFDNVTPADGAMIVRLDVVCD</sequence>
<dbReference type="AlphaFoldDB" id="A0A4S8QLR0"/>